<dbReference type="InterPro" id="IPR001452">
    <property type="entry name" value="SH3_domain"/>
</dbReference>
<dbReference type="Gene3D" id="2.30.29.30">
    <property type="entry name" value="Pleckstrin-homology domain (PH domain)/Phosphotyrosine-binding domain (PTB)"/>
    <property type="match status" value="1"/>
</dbReference>
<keyword evidence="8" id="KW-1185">Reference proteome</keyword>
<evidence type="ECO:0008006" key="9">
    <source>
        <dbReference type="Google" id="ProtNLM"/>
    </source>
</evidence>
<evidence type="ECO:0000256" key="3">
    <source>
        <dbReference type="SAM" id="MobiDB-lite"/>
    </source>
</evidence>
<evidence type="ECO:0000259" key="6">
    <source>
        <dbReference type="PROSITE" id="PS50105"/>
    </source>
</evidence>
<dbReference type="InterPro" id="IPR036028">
    <property type="entry name" value="SH3-like_dom_sf"/>
</dbReference>
<dbReference type="PROSITE" id="PS50003">
    <property type="entry name" value="PH_DOMAIN"/>
    <property type="match status" value="1"/>
</dbReference>
<dbReference type="InterPro" id="IPR051566">
    <property type="entry name" value="CNKSR"/>
</dbReference>
<name>A0A1X2I4R1_9FUNG</name>
<organism evidence="7 8">
    <name type="scientific">Absidia repens</name>
    <dbReference type="NCBI Taxonomy" id="90262"/>
    <lineage>
        <taxon>Eukaryota</taxon>
        <taxon>Fungi</taxon>
        <taxon>Fungi incertae sedis</taxon>
        <taxon>Mucoromycota</taxon>
        <taxon>Mucoromycotina</taxon>
        <taxon>Mucoromycetes</taxon>
        <taxon>Mucorales</taxon>
        <taxon>Cunninghamellaceae</taxon>
        <taxon>Absidia</taxon>
    </lineage>
</organism>
<dbReference type="SUPFAM" id="SSF47769">
    <property type="entry name" value="SAM/Pointed domain"/>
    <property type="match status" value="1"/>
</dbReference>
<sequence>MDIVYVVHQFDAENEDELSLCIGDSVMVLERDDGFEDGWWKGRNKAGQQGLFPVNYTSAEPPNSTTINSDDDNDNDNGNDEKLTEDDGMTNPSILSPNITFVSKNLQKAVRATLLSTTLSHIPPEQWQVEQVAEWLTQLGFDTAVHHFIEQEITGDILLELSLSSLKELEINTFGKRFKIHSAILALREEIFRQDPFYLHPSKSCLSTTEYYSPPHSPHSHGIHSSFDNEKHHLALSGRSSSFDNPQYHLHQSNQHARMESSDSQEDCVAPDMEGWLYKQGDKYKTWNKRWFVLKGNNLFYFKSPKDVRMKGIINLRGYRMVCDETICVGQYSFKAQHEKERTFYFYADSDLSMKAWIQSLIKATISRDFTAPVVSSSTIPTVTLDMARRMNPRPPSSLLYLNNSAKSTTSTKSNQFPSSSISTPPLMISSLSDSTDTSSSNASSIYSVDDVETPT</sequence>
<protein>
    <recommendedName>
        <fullName evidence="9">PH domain-containing protein</fullName>
    </recommendedName>
</protein>
<dbReference type="Gene3D" id="1.10.150.50">
    <property type="entry name" value="Transcription Factor, Ets-1"/>
    <property type="match status" value="1"/>
</dbReference>
<dbReference type="Pfam" id="PF07647">
    <property type="entry name" value="SAM_2"/>
    <property type="match status" value="1"/>
</dbReference>
<evidence type="ECO:0000256" key="1">
    <source>
        <dbReference type="ARBA" id="ARBA00022443"/>
    </source>
</evidence>
<dbReference type="PROSITE" id="PS50002">
    <property type="entry name" value="SH3"/>
    <property type="match status" value="1"/>
</dbReference>
<dbReference type="InterPro" id="IPR001849">
    <property type="entry name" value="PH_domain"/>
</dbReference>
<feature type="compositionally biased region" description="Acidic residues" evidence="3">
    <location>
        <begin position="69"/>
        <end position="88"/>
    </location>
</feature>
<dbReference type="STRING" id="90262.A0A1X2I4R1"/>
<proteinExistence type="predicted"/>
<dbReference type="AlphaFoldDB" id="A0A1X2I4R1"/>
<evidence type="ECO:0000259" key="4">
    <source>
        <dbReference type="PROSITE" id="PS50002"/>
    </source>
</evidence>
<dbReference type="InterPro" id="IPR013761">
    <property type="entry name" value="SAM/pointed_sf"/>
</dbReference>
<dbReference type="PANTHER" id="PTHR12844">
    <property type="entry name" value="CONNECTOR ENCHANCER OF KINASE SUPPRESSOR OF RAS"/>
    <property type="match status" value="1"/>
</dbReference>
<comment type="caution">
    <text evidence="7">The sequence shown here is derived from an EMBL/GenBank/DDBJ whole genome shotgun (WGS) entry which is preliminary data.</text>
</comment>
<dbReference type="SMART" id="SM00454">
    <property type="entry name" value="SAM"/>
    <property type="match status" value="1"/>
</dbReference>
<dbReference type="InterPro" id="IPR011993">
    <property type="entry name" value="PH-like_dom_sf"/>
</dbReference>
<dbReference type="Pfam" id="PF00169">
    <property type="entry name" value="PH"/>
    <property type="match status" value="1"/>
</dbReference>
<evidence type="ECO:0000259" key="5">
    <source>
        <dbReference type="PROSITE" id="PS50003"/>
    </source>
</evidence>
<feature type="domain" description="SAM" evidence="6">
    <location>
        <begin position="127"/>
        <end position="190"/>
    </location>
</feature>
<evidence type="ECO:0000313" key="8">
    <source>
        <dbReference type="Proteomes" id="UP000193560"/>
    </source>
</evidence>
<dbReference type="FunFam" id="2.30.29.30:FF:000286">
    <property type="entry name" value="PH-protein kinase domain containing protein"/>
    <property type="match status" value="1"/>
</dbReference>
<dbReference type="SMART" id="SM00326">
    <property type="entry name" value="SH3"/>
    <property type="match status" value="1"/>
</dbReference>
<gene>
    <name evidence="7" type="ORF">BCR42DRAFT_470656</name>
</gene>
<feature type="domain" description="PH" evidence="5">
    <location>
        <begin position="270"/>
        <end position="366"/>
    </location>
</feature>
<dbReference type="SMART" id="SM00233">
    <property type="entry name" value="PH"/>
    <property type="match status" value="1"/>
</dbReference>
<reference evidence="7 8" key="1">
    <citation type="submission" date="2016-07" db="EMBL/GenBank/DDBJ databases">
        <title>Pervasive Adenine N6-methylation of Active Genes in Fungi.</title>
        <authorList>
            <consortium name="DOE Joint Genome Institute"/>
            <person name="Mondo S.J."/>
            <person name="Dannebaum R.O."/>
            <person name="Kuo R.C."/>
            <person name="Labutti K."/>
            <person name="Haridas S."/>
            <person name="Kuo A."/>
            <person name="Salamov A."/>
            <person name="Ahrendt S.R."/>
            <person name="Lipzen A."/>
            <person name="Sullivan W."/>
            <person name="Andreopoulos W.B."/>
            <person name="Clum A."/>
            <person name="Lindquist E."/>
            <person name="Daum C."/>
            <person name="Ramamoorthy G.K."/>
            <person name="Gryganskyi A."/>
            <person name="Culley D."/>
            <person name="Magnuson J.K."/>
            <person name="James T.Y."/>
            <person name="O'Malley M.A."/>
            <person name="Stajich J.E."/>
            <person name="Spatafora J.W."/>
            <person name="Visel A."/>
            <person name="Grigoriev I.V."/>
        </authorList>
    </citation>
    <scope>NUCLEOTIDE SEQUENCE [LARGE SCALE GENOMIC DNA]</scope>
    <source>
        <strain evidence="7 8">NRRL 1336</strain>
    </source>
</reference>
<dbReference type="Pfam" id="PF14604">
    <property type="entry name" value="SH3_9"/>
    <property type="match status" value="1"/>
</dbReference>
<dbReference type="EMBL" id="MCGE01000028">
    <property type="protein sequence ID" value="ORZ09309.1"/>
    <property type="molecule type" value="Genomic_DNA"/>
</dbReference>
<evidence type="ECO:0000313" key="7">
    <source>
        <dbReference type="EMBL" id="ORZ09309.1"/>
    </source>
</evidence>
<feature type="region of interest" description="Disordered" evidence="3">
    <location>
        <begin position="409"/>
        <end position="456"/>
    </location>
</feature>
<accession>A0A1X2I4R1</accession>
<feature type="domain" description="SH3" evidence="4">
    <location>
        <begin position="1"/>
        <end position="62"/>
    </location>
</feature>
<feature type="compositionally biased region" description="Low complexity" evidence="3">
    <location>
        <begin position="430"/>
        <end position="449"/>
    </location>
</feature>
<feature type="region of interest" description="Disordered" evidence="3">
    <location>
        <begin position="52"/>
        <end position="91"/>
    </location>
</feature>
<dbReference type="PANTHER" id="PTHR12844:SF42">
    <property type="entry name" value="CONNECTOR ENHANCER OF KSR PROTEIN CNK"/>
    <property type="match status" value="1"/>
</dbReference>
<evidence type="ECO:0000256" key="2">
    <source>
        <dbReference type="PROSITE-ProRule" id="PRU00192"/>
    </source>
</evidence>
<dbReference type="Proteomes" id="UP000193560">
    <property type="component" value="Unassembled WGS sequence"/>
</dbReference>
<dbReference type="SUPFAM" id="SSF50044">
    <property type="entry name" value="SH3-domain"/>
    <property type="match status" value="1"/>
</dbReference>
<dbReference type="Gene3D" id="2.30.30.40">
    <property type="entry name" value="SH3 Domains"/>
    <property type="match status" value="1"/>
</dbReference>
<dbReference type="OrthoDB" id="73680at2759"/>
<dbReference type="SUPFAM" id="SSF50729">
    <property type="entry name" value="PH domain-like"/>
    <property type="match status" value="1"/>
</dbReference>
<dbReference type="PROSITE" id="PS50105">
    <property type="entry name" value="SAM_DOMAIN"/>
    <property type="match status" value="1"/>
</dbReference>
<dbReference type="PRINTS" id="PR00452">
    <property type="entry name" value="SH3DOMAIN"/>
</dbReference>
<keyword evidence="1 2" id="KW-0728">SH3 domain</keyword>
<dbReference type="InterPro" id="IPR001660">
    <property type="entry name" value="SAM"/>
</dbReference>